<proteinExistence type="predicted"/>
<evidence type="ECO:0000313" key="2">
    <source>
        <dbReference type="Proteomes" id="UP000250006"/>
    </source>
</evidence>
<evidence type="ECO:0000313" key="1">
    <source>
        <dbReference type="EMBL" id="SPT53191.1"/>
    </source>
</evidence>
<organism evidence="1 2">
    <name type="scientific">Actinomyces bovis</name>
    <dbReference type="NCBI Taxonomy" id="1658"/>
    <lineage>
        <taxon>Bacteria</taxon>
        <taxon>Bacillati</taxon>
        <taxon>Actinomycetota</taxon>
        <taxon>Actinomycetes</taxon>
        <taxon>Actinomycetales</taxon>
        <taxon>Actinomycetaceae</taxon>
        <taxon>Actinomyces</taxon>
    </lineage>
</organism>
<accession>A0ABY1VM59</accession>
<protein>
    <submittedName>
        <fullName evidence="1">Uncharacterized protein</fullName>
    </submittedName>
</protein>
<dbReference type="Proteomes" id="UP000250006">
    <property type="component" value="Unassembled WGS sequence"/>
</dbReference>
<sequence>MTKNDGVIVASDAADWKDKTVYVPKVGEFRFNV</sequence>
<keyword evidence="2" id="KW-1185">Reference proteome</keyword>
<dbReference type="EMBL" id="UAPQ01000006">
    <property type="protein sequence ID" value="SPT53191.1"/>
    <property type="molecule type" value="Genomic_DNA"/>
</dbReference>
<reference evidence="1 2" key="1">
    <citation type="submission" date="2018-06" db="EMBL/GenBank/DDBJ databases">
        <authorList>
            <consortium name="Pathogen Informatics"/>
            <person name="Doyle S."/>
        </authorList>
    </citation>
    <scope>NUCLEOTIDE SEQUENCE [LARGE SCALE GENOMIC DNA]</scope>
    <source>
        <strain evidence="1 2">NCTC11535</strain>
    </source>
</reference>
<name>A0ABY1VM59_9ACTO</name>
<gene>
    <name evidence="1" type="ORF">NCTC11535_00851</name>
</gene>
<comment type="caution">
    <text evidence="1">The sequence shown here is derived from an EMBL/GenBank/DDBJ whole genome shotgun (WGS) entry which is preliminary data.</text>
</comment>